<dbReference type="InterPro" id="IPR029058">
    <property type="entry name" value="AB_hydrolase_fold"/>
</dbReference>
<reference evidence="1 2" key="1">
    <citation type="submission" date="2019-09" db="EMBL/GenBank/DDBJ databases">
        <title>Arthrobacter zafarii sp. nov., a moderately thermotolerant and halotolerant actinobacterium isolated from Cholistan desert soil of Pakistan.</title>
        <authorList>
            <person name="Amin A."/>
            <person name="Ahmed I."/>
            <person name="Khalid N."/>
            <person name="Schumann P."/>
            <person name="Busse H.J."/>
            <person name="Khan I.U."/>
            <person name="Li S."/>
            <person name="Li W.J."/>
        </authorList>
    </citation>
    <scope>NUCLEOTIDE SEQUENCE [LARGE SCALE GENOMIC DNA]</scope>
    <source>
        <strain evidence="1 2">NCCP-1664</strain>
    </source>
</reference>
<dbReference type="RefSeq" id="WP_149955459.1">
    <property type="nucleotide sequence ID" value="NZ_BKDJ01000001.1"/>
</dbReference>
<protein>
    <submittedName>
        <fullName evidence="1">Uncharacterized protein</fullName>
    </submittedName>
</protein>
<dbReference type="OrthoDB" id="6546405at2"/>
<dbReference type="GO" id="GO:0015031">
    <property type="term" value="P:protein transport"/>
    <property type="evidence" value="ECO:0007669"/>
    <property type="project" value="InterPro"/>
</dbReference>
<sequence>MPGQDLEYVRDGVRVEYKRRAGKLDRRHLIVMFTGLKPIDSYDFDGRSSADSQAHWLWMKDKFGGHYAYYVRRGMDPSIEHAVIGLIDAELERLGLTRDQCTLAGISKGGFAALYFGIKYNFRNIVASAPQIYLGTHTRTIRPKIFGRLSGNGGDREQRALDALIPDAVAADTGTDKNIYLFSSPQDQFHEVQVAPALEMFGKYPNFNYVETDSDLVRDHASTIRYNLPLVLSVLYAVADNIAPRFGRVRNGNPQDPRLREEILHRQRSSREAVAALSSARLAGPLFFPAGTGFLRGHEVDRPADLDARLVLAGSGGRREFALETAGDTAITFRHYRDAACNYRKGGFTSPRKAGLDLSGLPGGTYEVLLRLALPGHGEPAAGPGSPGEPVEVPLRSDLALHSESQHGGRLIRFRADGGRATLDIRSVAGPAPKEAIFRLRKSWARGPLVHMDGDFAVRGVQMPERNTGTYYLVLRGNGELHARPLVCSGTNGPADSFGDGLGNYACARFGTWKRQGVDVSGLPPGRYEVAVTLSCAGGIFTLPAGKVLVVGVDGRGGTTTALGASGGPLDPSFLGRLRRVPLRRLRPGLARRVRRRLGRLYRR</sequence>
<dbReference type="SUPFAM" id="SSF53474">
    <property type="entry name" value="alpha/beta-Hydrolases"/>
    <property type="match status" value="1"/>
</dbReference>
<proteinExistence type="predicted"/>
<comment type="caution">
    <text evidence="1">The sequence shown here is derived from an EMBL/GenBank/DDBJ whole genome shotgun (WGS) entry which is preliminary data.</text>
</comment>
<evidence type="ECO:0000313" key="1">
    <source>
        <dbReference type="EMBL" id="GER21979.1"/>
    </source>
</evidence>
<gene>
    <name evidence="1" type="ORF">NCCP1664_04760</name>
</gene>
<evidence type="ECO:0000313" key="2">
    <source>
        <dbReference type="Proteomes" id="UP000325307"/>
    </source>
</evidence>
<dbReference type="Proteomes" id="UP000325307">
    <property type="component" value="Unassembled WGS sequence"/>
</dbReference>
<accession>A0A5A7NN24</accession>
<dbReference type="Gene3D" id="3.40.50.1820">
    <property type="entry name" value="alpha/beta hydrolase"/>
    <property type="match status" value="1"/>
</dbReference>
<organism evidence="1 2">
    <name type="scientific">Zafaria cholistanensis</name>
    <dbReference type="NCBI Taxonomy" id="1682741"/>
    <lineage>
        <taxon>Bacteria</taxon>
        <taxon>Bacillati</taxon>
        <taxon>Actinomycetota</taxon>
        <taxon>Actinomycetes</taxon>
        <taxon>Micrococcales</taxon>
        <taxon>Micrococcaceae</taxon>
        <taxon>Zafaria</taxon>
    </lineage>
</organism>
<keyword evidence="2" id="KW-1185">Reference proteome</keyword>
<dbReference type="Pfam" id="PF16929">
    <property type="entry name" value="Asp2"/>
    <property type="match status" value="1"/>
</dbReference>
<dbReference type="AlphaFoldDB" id="A0A5A7NN24"/>
<name>A0A5A7NN24_9MICC</name>
<dbReference type="EMBL" id="BKDJ01000001">
    <property type="protein sequence ID" value="GER21979.1"/>
    <property type="molecule type" value="Genomic_DNA"/>
</dbReference>
<dbReference type="InterPro" id="IPR022267">
    <property type="entry name" value="Asp2"/>
</dbReference>